<evidence type="ECO:0000256" key="5">
    <source>
        <dbReference type="ARBA" id="ARBA00012670"/>
    </source>
</evidence>
<evidence type="ECO:0000256" key="6">
    <source>
        <dbReference type="ARBA" id="ARBA00022801"/>
    </source>
</evidence>
<dbReference type="PANTHER" id="PTHR43576">
    <property type="entry name" value="ALPHA-L-ARABINOFURANOSIDASE C-RELATED"/>
    <property type="match status" value="1"/>
</dbReference>
<feature type="domain" description="Alpha-L-arabinofuranosidase C-terminal" evidence="9">
    <location>
        <begin position="294"/>
        <end position="494"/>
    </location>
</feature>
<dbReference type="SUPFAM" id="SSF51445">
    <property type="entry name" value="(Trans)glycosidases"/>
    <property type="match status" value="1"/>
</dbReference>
<organism evidence="10 11">
    <name type="scientific">Terribacillus aidingensis</name>
    <dbReference type="NCBI Taxonomy" id="586416"/>
    <lineage>
        <taxon>Bacteria</taxon>
        <taxon>Bacillati</taxon>
        <taxon>Bacillota</taxon>
        <taxon>Bacilli</taxon>
        <taxon>Bacillales</taxon>
        <taxon>Bacillaceae</taxon>
        <taxon>Terribacillus</taxon>
    </lineage>
</organism>
<dbReference type="InterPro" id="IPR017853">
    <property type="entry name" value="GH"/>
</dbReference>
<evidence type="ECO:0000259" key="9">
    <source>
        <dbReference type="SMART" id="SM00813"/>
    </source>
</evidence>
<comment type="subunit">
    <text evidence="4">Homohexamer; trimer of dimers.</text>
</comment>
<dbReference type="Pfam" id="PF06964">
    <property type="entry name" value="Alpha-L-AF_C"/>
    <property type="match status" value="1"/>
</dbReference>
<dbReference type="RefSeq" id="WP_097042893.1">
    <property type="nucleotide sequence ID" value="NZ_OBEK01000004.1"/>
</dbReference>
<comment type="pathway">
    <text evidence="2">Glycan metabolism.</text>
</comment>
<dbReference type="Gene3D" id="3.20.20.80">
    <property type="entry name" value="Glycosidases"/>
    <property type="match status" value="1"/>
</dbReference>
<gene>
    <name evidence="10" type="ORF">SAMN05421503_2688</name>
</gene>
<proteinExistence type="inferred from homology"/>
<dbReference type="EC" id="3.2.1.55" evidence="5"/>
<dbReference type="OrthoDB" id="9758333at2"/>
<dbReference type="GO" id="GO:0046556">
    <property type="term" value="F:alpha-L-arabinofuranosidase activity"/>
    <property type="evidence" value="ECO:0007669"/>
    <property type="project" value="UniProtKB-EC"/>
</dbReference>
<keyword evidence="6" id="KW-0378">Hydrolase</keyword>
<dbReference type="InterPro" id="IPR013780">
    <property type="entry name" value="Glyco_hydro_b"/>
</dbReference>
<dbReference type="PANTHER" id="PTHR43576:SF3">
    <property type="entry name" value="ALPHA-L-ARABINOFURANOSIDASE C"/>
    <property type="match status" value="1"/>
</dbReference>
<dbReference type="InterPro" id="IPR010720">
    <property type="entry name" value="Alpha-L-AF_C"/>
</dbReference>
<evidence type="ECO:0000256" key="7">
    <source>
        <dbReference type="ARBA" id="ARBA00023277"/>
    </source>
</evidence>
<dbReference type="EMBL" id="OBEK01000004">
    <property type="protein sequence ID" value="SNZ15641.1"/>
    <property type="molecule type" value="Genomic_DNA"/>
</dbReference>
<dbReference type="SUPFAM" id="SSF51011">
    <property type="entry name" value="Glycosyl hydrolase domain"/>
    <property type="match status" value="1"/>
</dbReference>
<comment type="catalytic activity">
    <reaction evidence="1">
        <text>Hydrolysis of terminal non-reducing alpha-L-arabinofuranoside residues in alpha-L-arabinosides.</text>
        <dbReference type="EC" id="3.2.1.55"/>
    </reaction>
</comment>
<accession>A0A285P6Y6</accession>
<dbReference type="Gene3D" id="2.60.40.1180">
    <property type="entry name" value="Golgi alpha-mannosidase II"/>
    <property type="match status" value="1"/>
</dbReference>
<dbReference type="SMART" id="SM00813">
    <property type="entry name" value="Alpha-L-AF_C"/>
    <property type="match status" value="1"/>
</dbReference>
<name>A0A285P6Y6_9BACI</name>
<dbReference type="GO" id="GO:0046373">
    <property type="term" value="P:L-arabinose metabolic process"/>
    <property type="evidence" value="ECO:0007669"/>
    <property type="project" value="InterPro"/>
</dbReference>
<evidence type="ECO:0000256" key="8">
    <source>
        <dbReference type="ARBA" id="ARBA00023295"/>
    </source>
</evidence>
<protein>
    <recommendedName>
        <fullName evidence="5">non-reducing end alpha-L-arabinofuranosidase</fullName>
        <ecNumber evidence="5">3.2.1.55</ecNumber>
    </recommendedName>
</protein>
<evidence type="ECO:0000256" key="4">
    <source>
        <dbReference type="ARBA" id="ARBA00011165"/>
    </source>
</evidence>
<keyword evidence="8" id="KW-0326">Glycosidase</keyword>
<dbReference type="STRING" id="586416.GZ22_02605"/>
<evidence type="ECO:0000313" key="11">
    <source>
        <dbReference type="Proteomes" id="UP000219356"/>
    </source>
</evidence>
<dbReference type="eggNOG" id="COG3534">
    <property type="taxonomic scope" value="Bacteria"/>
</dbReference>
<keyword evidence="7" id="KW-0119">Carbohydrate metabolism</keyword>
<comment type="similarity">
    <text evidence="3">Belongs to the glycosyl hydrolase 51 family.</text>
</comment>
<sequence length="508" mass="57730">MANKLQATMVLDKSYQISEVDQRIYGSFIEHLGRAVYGGIYEPGHPEADEQGFRKDVLNLVKELQVPIVRYPGGNMVSAYNWEDGVGPKEERPRRLELAWRTIETNEMGTNEFVDWAKKAGADVMMAVNLGTRGIDAARNLIEYTNHPSGTYWSDLRRAHGYEQPHQIKTWCLGNEMDGPWQVGQKTAAEYGKIAKETGKAMKLVDPTIELVACGSSNTDMPTFPEYEATTLDIAYDEVDFISLHQYYGNNSNDPANYLAKNMDMDHFIKTVTATCDYIKAKHRSKKTINLSFDEWNVWYHSREHDEKLEPWTVAPPQLEDVYNFEDALLVGSMLITMLRHADRVKMACMAQLVNVIAPIMTENNGQSWKQTIYYPYLHASVFGRGVSLQPILSSPKYDSKDFTDVPFIDCAAVYDEQGEELTIFLVNKHLEDTIPLDVDVRSFEGYTIKEHIVLEHHDLKAANTKDTARVTPHTNGDSSLADGKLHAQLHRTSWNVIRLHKTKTNES</sequence>
<evidence type="ECO:0000256" key="2">
    <source>
        <dbReference type="ARBA" id="ARBA00004881"/>
    </source>
</evidence>
<dbReference type="Proteomes" id="UP000219356">
    <property type="component" value="Unassembled WGS sequence"/>
</dbReference>
<reference evidence="11" key="1">
    <citation type="submission" date="2017-09" db="EMBL/GenBank/DDBJ databases">
        <authorList>
            <person name="Varghese N."/>
            <person name="Submissions S."/>
        </authorList>
    </citation>
    <scope>NUCLEOTIDE SEQUENCE [LARGE SCALE GENOMIC DNA]</scope>
    <source>
        <strain evidence="11">CGMCC 1.8913</strain>
    </source>
</reference>
<evidence type="ECO:0000256" key="3">
    <source>
        <dbReference type="ARBA" id="ARBA00007186"/>
    </source>
</evidence>
<evidence type="ECO:0000313" key="10">
    <source>
        <dbReference type="EMBL" id="SNZ15641.1"/>
    </source>
</evidence>
<dbReference type="AlphaFoldDB" id="A0A285P6Y6"/>
<dbReference type="InterPro" id="IPR055235">
    <property type="entry name" value="ASD1_cat"/>
</dbReference>
<dbReference type="GO" id="GO:0000272">
    <property type="term" value="P:polysaccharide catabolic process"/>
    <property type="evidence" value="ECO:0007669"/>
    <property type="project" value="TreeGrafter"/>
</dbReference>
<keyword evidence="11" id="KW-1185">Reference proteome</keyword>
<evidence type="ECO:0000256" key="1">
    <source>
        <dbReference type="ARBA" id="ARBA00001462"/>
    </source>
</evidence>
<dbReference type="Pfam" id="PF22848">
    <property type="entry name" value="ASD1_dom"/>
    <property type="match status" value="1"/>
</dbReference>